<dbReference type="OrthoDB" id="200660at2759"/>
<organism evidence="7 8">
    <name type="scientific">Neolecta irregularis (strain DAH-3)</name>
    <dbReference type="NCBI Taxonomy" id="1198029"/>
    <lineage>
        <taxon>Eukaryota</taxon>
        <taxon>Fungi</taxon>
        <taxon>Dikarya</taxon>
        <taxon>Ascomycota</taxon>
        <taxon>Taphrinomycotina</taxon>
        <taxon>Neolectales</taxon>
        <taxon>Neolectaceae</taxon>
        <taxon>Neolecta</taxon>
    </lineage>
</organism>
<feature type="compositionally biased region" description="Basic residues" evidence="6">
    <location>
        <begin position="1093"/>
        <end position="1109"/>
    </location>
</feature>
<keyword evidence="3" id="KW-0498">Mitosis</keyword>
<evidence type="ECO:0000313" key="8">
    <source>
        <dbReference type="Proteomes" id="UP000186594"/>
    </source>
</evidence>
<dbReference type="PANTHER" id="PTHR12663">
    <property type="entry name" value="ANDROGEN INDUCED INHIBITOR OF PROLIFERATION AS3 / PDS5-RELATED"/>
    <property type="match status" value="1"/>
</dbReference>
<dbReference type="GO" id="GO:0006281">
    <property type="term" value="P:DNA repair"/>
    <property type="evidence" value="ECO:0007669"/>
    <property type="project" value="TreeGrafter"/>
</dbReference>
<evidence type="ECO:0000256" key="5">
    <source>
        <dbReference type="ARBA" id="ARBA00023306"/>
    </source>
</evidence>
<dbReference type="GO" id="GO:0140463">
    <property type="term" value="F:chromatin-protein adaptor activity"/>
    <property type="evidence" value="ECO:0007669"/>
    <property type="project" value="EnsemblFungi"/>
</dbReference>
<protein>
    <submittedName>
        <fullName evidence="7">Sister chromatid cohesion protein pds5</fullName>
    </submittedName>
</protein>
<keyword evidence="5" id="KW-0131">Cell cycle</keyword>
<dbReference type="GO" id="GO:0005721">
    <property type="term" value="C:pericentric heterochromatin"/>
    <property type="evidence" value="ECO:0007669"/>
    <property type="project" value="EnsemblFungi"/>
</dbReference>
<keyword evidence="4" id="KW-0539">Nucleus</keyword>
<dbReference type="SUPFAM" id="SSF48371">
    <property type="entry name" value="ARM repeat"/>
    <property type="match status" value="1"/>
</dbReference>
<evidence type="ECO:0000256" key="2">
    <source>
        <dbReference type="ARBA" id="ARBA00022618"/>
    </source>
</evidence>
<keyword evidence="2" id="KW-0132">Cell division</keyword>
<comment type="subcellular location">
    <subcellularLocation>
        <location evidence="1">Nucleus</location>
    </subcellularLocation>
</comment>
<proteinExistence type="predicted"/>
<accession>A0A1U7LKU7</accession>
<dbReference type="AlphaFoldDB" id="A0A1U7LKU7"/>
<reference evidence="7 8" key="1">
    <citation type="submission" date="2016-04" db="EMBL/GenBank/DDBJ databases">
        <title>Evolutionary innovation and constraint leading to complex multicellularity in the Ascomycota.</title>
        <authorList>
            <person name="Cisse O."/>
            <person name="Nguyen A."/>
            <person name="Hewitt D.A."/>
            <person name="Jedd G."/>
            <person name="Stajich J.E."/>
        </authorList>
    </citation>
    <scope>NUCLEOTIDE SEQUENCE [LARGE SCALE GENOMIC DNA]</scope>
    <source>
        <strain evidence="7 8">DAH-3</strain>
    </source>
</reference>
<dbReference type="GO" id="GO:0003677">
    <property type="term" value="F:DNA binding"/>
    <property type="evidence" value="ECO:0007669"/>
    <property type="project" value="EnsemblFungi"/>
</dbReference>
<feature type="compositionally biased region" description="Acidic residues" evidence="6">
    <location>
        <begin position="1138"/>
        <end position="1152"/>
    </location>
</feature>
<dbReference type="PANTHER" id="PTHR12663:SF0">
    <property type="entry name" value="PRECOCIOUS DISSOCIATION OF SISTERS 5, ISOFORM A"/>
    <property type="match status" value="1"/>
</dbReference>
<dbReference type="CDD" id="cd19953">
    <property type="entry name" value="PDS5"/>
    <property type="match status" value="1"/>
</dbReference>
<sequence>MHSLSFTDPLSSLPAKPIPLAVLLKRLKALHLELVQLPQDSVARNSLAAVTADLPANALLHHKDRGVRAYTACCLADILRLYAPDAPFTENQLALIFDCFLKQLKGLESHESPYYPQYLYLLDSLATVKTIILMTDLSNADPLILETFRLFFDIANPHTPKNVQHLMTEILQQLVDEAQAISPQITDVILSQFMRNTSPLNPSFHPAYTMAKHICSRAAERLQRNICQYFTDVLYESASPEQDDLQQLDTAHSLIIQLWKAAPPVLMNVIPLLENELVVVNPHLRTLATDTLGAMIADPATNLVHLYPQTWSAWQGRKKDKIPQVRIKWIERAKDILVHRPEVVQDLTNGIASLLADSDIKVRATACNILGSFDYEIVMERIPHQLLQILAERCKDKSAPVRENAMVSVAKLWDKAYTDILHELNAAVEKLAWLPSAIFNAIYVNDPEINAFIEYVLHERFLPSRLDEKARVERILVLMKHFGSKSTKAFISGGVSQVAETQTHLNKVAHFLANTMPDPVKTEKDLLKFAHAHDRRCYKLLRETMNAQSDYQSVRKAQKEALKRIEQASSSMAETWAPIVNRIALTTYNKSFIPILVAFTRDAKSGLDQPAHAFLKEISECQPAIYKQSITDITDLLCSEAKSEDSTTSSALTETIQSLARFARAFPQDLPRDQSLVDALLIFARTGTAPQAKHAITILTQTDEKTQLSRDLLSDIMADLTFENKYFVSQMSVLRQLVFCMPKVMQQHVDTITEYIIREILLHNKISGTSDDAEWVDDENLNKETQAKILAVQFLVNRLRARHQDFPAKELGLPVFRVLGSIIANNGEISKDKDTPSFCQSRLRLVAGGCLLKLACIAEYEDMIYPQDFNKDSCYQVRQGIVSKLIKALALDRIPPRYYTLLFLMAHEPQTELRDEVKLSLKSKAAQLRSRKLHHLELGLPRLVHLLAHHPDFSDSAQDLLEFSRYFTFYLETVANVENVSLLFHLAQRTKQVCDAIEPDNSKNIYALSDMAQVLIKSKADQMGWIMQTYPQKVKLDKDIFKTLADSTTAAEIARKSFLPPDILSSLPGTMRLESRTNKKRKISDEGSGNPIKKTRTTPRKCKTPRKQKIKEVVLPLSERRRSARVAPNVSYIQGGSDSEENEDEEISDVSE</sequence>
<dbReference type="GO" id="GO:0031934">
    <property type="term" value="C:mating-type region heterochromatin"/>
    <property type="evidence" value="ECO:0007669"/>
    <property type="project" value="EnsemblFungi"/>
</dbReference>
<evidence type="ECO:0000256" key="6">
    <source>
        <dbReference type="SAM" id="MobiDB-lite"/>
    </source>
</evidence>
<dbReference type="GO" id="GO:0099115">
    <property type="term" value="C:chromosome, subtelomeric region"/>
    <property type="evidence" value="ECO:0007669"/>
    <property type="project" value="EnsemblFungi"/>
</dbReference>
<dbReference type="EMBL" id="LXFE01002012">
    <property type="protein sequence ID" value="OLL23274.1"/>
    <property type="molecule type" value="Genomic_DNA"/>
</dbReference>
<dbReference type="GO" id="GO:0051301">
    <property type="term" value="P:cell division"/>
    <property type="evidence" value="ECO:0007669"/>
    <property type="project" value="UniProtKB-KW"/>
</dbReference>
<dbReference type="GO" id="GO:0051456">
    <property type="term" value="P:attachment of meiotic spindle microtubules to meiosis II kinetochore"/>
    <property type="evidence" value="ECO:0007669"/>
    <property type="project" value="EnsemblFungi"/>
</dbReference>
<dbReference type="Pfam" id="PF20168">
    <property type="entry name" value="PDS5"/>
    <property type="match status" value="1"/>
</dbReference>
<dbReference type="OMA" id="YPPAYNM"/>
<dbReference type="STRING" id="1198029.A0A1U7LKU7"/>
<comment type="caution">
    <text evidence="7">The sequence shown here is derived from an EMBL/GenBank/DDBJ whole genome shotgun (WGS) entry which is preliminary data.</text>
</comment>
<dbReference type="GO" id="GO:0000228">
    <property type="term" value="C:nuclear chromosome"/>
    <property type="evidence" value="ECO:0007669"/>
    <property type="project" value="EnsemblFungi"/>
</dbReference>
<dbReference type="Proteomes" id="UP000186594">
    <property type="component" value="Unassembled WGS sequence"/>
</dbReference>
<dbReference type="InterPro" id="IPR039776">
    <property type="entry name" value="Pds5"/>
</dbReference>
<keyword evidence="8" id="KW-1185">Reference proteome</keyword>
<dbReference type="GO" id="GO:0007064">
    <property type="term" value="P:mitotic sister chromatid cohesion"/>
    <property type="evidence" value="ECO:0007669"/>
    <property type="project" value="EnsemblFungi"/>
</dbReference>
<evidence type="ECO:0000256" key="4">
    <source>
        <dbReference type="ARBA" id="ARBA00023242"/>
    </source>
</evidence>
<gene>
    <name evidence="7" type="ORF">NEOLI_000864</name>
</gene>
<feature type="region of interest" description="Disordered" evidence="6">
    <location>
        <begin position="1074"/>
        <end position="1152"/>
    </location>
</feature>
<evidence type="ECO:0000313" key="7">
    <source>
        <dbReference type="EMBL" id="OLL23274.1"/>
    </source>
</evidence>
<dbReference type="InterPro" id="IPR011989">
    <property type="entry name" value="ARM-like"/>
</dbReference>
<dbReference type="Gene3D" id="1.25.10.10">
    <property type="entry name" value="Leucine-rich Repeat Variant"/>
    <property type="match status" value="1"/>
</dbReference>
<name>A0A1U7LKU7_NEOID</name>
<evidence type="ECO:0000256" key="1">
    <source>
        <dbReference type="ARBA" id="ARBA00004123"/>
    </source>
</evidence>
<evidence type="ECO:0000256" key="3">
    <source>
        <dbReference type="ARBA" id="ARBA00022776"/>
    </source>
</evidence>
<dbReference type="InterPro" id="IPR016024">
    <property type="entry name" value="ARM-type_fold"/>
</dbReference>